<evidence type="ECO:0000256" key="1">
    <source>
        <dbReference type="ARBA" id="ARBA00004202"/>
    </source>
</evidence>
<dbReference type="GO" id="GO:0005886">
    <property type="term" value="C:plasma membrane"/>
    <property type="evidence" value="ECO:0007669"/>
    <property type="project" value="UniProtKB-SubCell"/>
</dbReference>
<keyword evidence="8" id="KW-1185">Reference proteome</keyword>
<dbReference type="SUPFAM" id="SSF56784">
    <property type="entry name" value="HAD-like"/>
    <property type="match status" value="1"/>
</dbReference>
<keyword evidence="6" id="KW-0472">Membrane</keyword>
<sequence length="1155" mass="133545">MKLWLFGTYKWQGNPKALLMYMQKHNAQTHEVWWIADTKEEAQMVARLGYKATYAQSNKAEQLFKDADVYVTENFRESYPASLNEDAIILNLWHGVGLKHIELGLGPDSTLAESIVRKYARNYALYRNNLKFLATSPAMESHFEADMGLTEDQIIRGGYPRNSVYREPGMRTDKGALDFIDDFDEVYLFAPTYRFTNVNGSFKTLLPDLGAISEKMAKHNSLFILKLHPFMLADPEYLQAAKQFADDKNIYFWNDQYDVYEIFDKITVGVVDYSSIFYDLLESGVSKFIRYIPDYEQYVNDSELIGDYFELTGGDIVMSFEGLLQTFDTDIEPIQNKSYLMDYFFKYEQNHSIEELIRAADDAQPKHEHFPELHTFDIFDTLIQRDALSPDSIFAKVQSAMVHYTDEPFSSYLLENYTKVRKQVEADERDVFRKTTYERDTDKIEVTLQDILGRLQANFNLSDAQVQFLAETEAQYEIDAVQPIQKRIDLLFKLKEAGNDVMLISDMYLPEHVIRAMVTRADSRLADIPMYVSSSVGYQKSTGRLFSYIFFDIDYYYQKWVHYGDNKEADGTVPRRLGIQTYNHDMADFVPNERYFVDTADRSVAYDAYRLATLFERRRWELIDQKQMQFDVPSYYAYSFVGPTFVPYVNWALRDAIERGYKTVYFISRDGYYLKQIADVLIETEQLPIKAKFIYGSRKAWRVASFIDEVDPASFTPFGMFTVMDDFDDMVKSSQLPEEELLQILPELEGYRNEPTLTGDIAVGIREIFSQSEAYKNRLLEIAAERRPIVTDYLKQEINFDEKFAFIEFWGRGYTQDTLTRLLKDAAGKDVPNPFYYVRNFTETTGESIRHRFTQMPANFSDFESIFATTPYESIPGYKRVDGRVEPIFIPKENDSHQAISENIERFAKDYAELNVDDPDRFDRFVGESEFEYYFRHPFDPYISSVFAQYKDNLAMYGKARAFAPVLTRADVTSCKSIEELRTKTKNIGMSLCQSPQSARDAFKELQIKEGVPVTNIPAVTNVFPINNLNQYIKLTQAAPFKVELLKTQYAYAGVKWVESAQSKFTLEKGSILTVDGVDWNIGGVPRLRTSVGYISANKGLVRMVTDANVAENIVKNTQPSLDLEELKTKAKKKVKNELRSALNLAKSLPFLDGK</sequence>
<dbReference type="InterPro" id="IPR051612">
    <property type="entry name" value="Teichoic_Acid_Biosynth"/>
</dbReference>
<reference evidence="7 8" key="1">
    <citation type="journal article" date="2015" name="Genome Announc.">
        <title>Expanding the biotechnology potential of lactobacilli through comparative genomics of 213 strains and associated genera.</title>
        <authorList>
            <person name="Sun Z."/>
            <person name="Harris H.M."/>
            <person name="McCann A."/>
            <person name="Guo C."/>
            <person name="Argimon S."/>
            <person name="Zhang W."/>
            <person name="Yang X."/>
            <person name="Jeffery I.B."/>
            <person name="Cooney J.C."/>
            <person name="Kagawa T.F."/>
            <person name="Liu W."/>
            <person name="Song Y."/>
            <person name="Salvetti E."/>
            <person name="Wrobel A."/>
            <person name="Rasinkangas P."/>
            <person name="Parkhill J."/>
            <person name="Rea M.C."/>
            <person name="O'Sullivan O."/>
            <person name="Ritari J."/>
            <person name="Douillard F.P."/>
            <person name="Paul Ross R."/>
            <person name="Yang R."/>
            <person name="Briner A.E."/>
            <person name="Felis G.E."/>
            <person name="de Vos W.M."/>
            <person name="Barrangou R."/>
            <person name="Klaenhammer T.R."/>
            <person name="Caufield P.W."/>
            <person name="Cui Y."/>
            <person name="Zhang H."/>
            <person name="O'Toole P.W."/>
        </authorList>
    </citation>
    <scope>NUCLEOTIDE SEQUENCE [LARGE SCALE GENOMIC DNA]</scope>
    <source>
        <strain evidence="7 8">DSM 20410</strain>
    </source>
</reference>
<dbReference type="Gene3D" id="3.40.50.11820">
    <property type="match status" value="1"/>
</dbReference>
<name>A0A0R2HBU7_WEIVI</name>
<keyword evidence="3" id="KW-1003">Cell membrane</keyword>
<dbReference type="InterPro" id="IPR036412">
    <property type="entry name" value="HAD-like_sf"/>
</dbReference>
<evidence type="ECO:0000256" key="6">
    <source>
        <dbReference type="ARBA" id="ARBA00023136"/>
    </source>
</evidence>
<dbReference type="Pfam" id="PF19087">
    <property type="entry name" value="DUF5776"/>
    <property type="match status" value="1"/>
</dbReference>
<gene>
    <name evidence="7" type="ORF">IV50_GL000182</name>
</gene>
<comment type="subcellular location">
    <subcellularLocation>
        <location evidence="1">Cell membrane</location>
        <topology evidence="1">Peripheral membrane protein</topology>
    </subcellularLocation>
</comment>
<dbReference type="InterPro" id="IPR023214">
    <property type="entry name" value="HAD_sf"/>
</dbReference>
<dbReference type="GO" id="GO:0047355">
    <property type="term" value="F:CDP-glycerol glycerophosphotransferase activity"/>
    <property type="evidence" value="ECO:0007669"/>
    <property type="project" value="InterPro"/>
</dbReference>
<evidence type="ECO:0000256" key="2">
    <source>
        <dbReference type="ARBA" id="ARBA00010488"/>
    </source>
</evidence>
<dbReference type="InterPro" id="IPR007554">
    <property type="entry name" value="Glycerophosphate_synth"/>
</dbReference>
<dbReference type="Gene3D" id="3.40.50.12580">
    <property type="match status" value="1"/>
</dbReference>
<dbReference type="PATRIC" id="fig|1629.5.peg.184"/>
<dbReference type="GO" id="GO:0019350">
    <property type="term" value="P:teichoic acid biosynthetic process"/>
    <property type="evidence" value="ECO:0007669"/>
    <property type="project" value="UniProtKB-KW"/>
</dbReference>
<dbReference type="Pfam" id="PF04464">
    <property type="entry name" value="Glyphos_transf"/>
    <property type="match status" value="1"/>
</dbReference>
<dbReference type="RefSeq" id="WP_057743726.1">
    <property type="nucleotide sequence ID" value="NZ_BJLU01000001.1"/>
</dbReference>
<evidence type="ECO:0000256" key="4">
    <source>
        <dbReference type="ARBA" id="ARBA00022679"/>
    </source>
</evidence>
<proteinExistence type="inferred from homology"/>
<dbReference type="EMBL" id="JQBM01000001">
    <property type="protein sequence ID" value="KRN46916.1"/>
    <property type="molecule type" value="Genomic_DNA"/>
</dbReference>
<dbReference type="Gene3D" id="1.10.150.400">
    <property type="match status" value="1"/>
</dbReference>
<dbReference type="Proteomes" id="UP000051992">
    <property type="component" value="Unassembled WGS sequence"/>
</dbReference>
<comment type="similarity">
    <text evidence="2">Belongs to the CDP-glycerol glycerophosphotransferase family.</text>
</comment>
<dbReference type="Gene3D" id="3.40.50.1000">
    <property type="entry name" value="HAD superfamily/HAD-like"/>
    <property type="match status" value="1"/>
</dbReference>
<dbReference type="InterPro" id="IPR043148">
    <property type="entry name" value="TagF_C"/>
</dbReference>
<organism evidence="7 8">
    <name type="scientific">Weissella viridescens</name>
    <name type="common">Lactobacillus viridescens</name>
    <dbReference type="NCBI Taxonomy" id="1629"/>
    <lineage>
        <taxon>Bacteria</taxon>
        <taxon>Bacillati</taxon>
        <taxon>Bacillota</taxon>
        <taxon>Bacilli</taxon>
        <taxon>Lactobacillales</taxon>
        <taxon>Lactobacillaceae</taxon>
        <taxon>Weissella</taxon>
    </lineage>
</organism>
<keyword evidence="4" id="KW-0808">Transferase</keyword>
<evidence type="ECO:0000256" key="5">
    <source>
        <dbReference type="ARBA" id="ARBA00022944"/>
    </source>
</evidence>
<dbReference type="PANTHER" id="PTHR37316">
    <property type="entry name" value="TEICHOIC ACID GLYCEROL-PHOSPHATE PRIMASE"/>
    <property type="match status" value="1"/>
</dbReference>
<evidence type="ECO:0000256" key="3">
    <source>
        <dbReference type="ARBA" id="ARBA00022475"/>
    </source>
</evidence>
<dbReference type="InterPro" id="IPR043149">
    <property type="entry name" value="TagF_N"/>
</dbReference>
<evidence type="ECO:0000313" key="7">
    <source>
        <dbReference type="EMBL" id="KRN46916.1"/>
    </source>
</evidence>
<dbReference type="PANTHER" id="PTHR37316:SF3">
    <property type="entry name" value="TEICHOIC ACID GLYCEROL-PHOSPHATE TRANSFERASE"/>
    <property type="match status" value="1"/>
</dbReference>
<evidence type="ECO:0000313" key="8">
    <source>
        <dbReference type="Proteomes" id="UP000051992"/>
    </source>
</evidence>
<accession>A0A0R2HBU7</accession>
<keyword evidence="5" id="KW-0777">Teichoic acid biosynthesis</keyword>
<dbReference type="AlphaFoldDB" id="A0A0R2HBU7"/>
<dbReference type="InterPro" id="IPR044081">
    <property type="entry name" value="DUF5776"/>
</dbReference>
<protein>
    <submittedName>
        <fullName evidence="7">Uncharacterized protein</fullName>
    </submittedName>
</protein>
<comment type="caution">
    <text evidence="7">The sequence shown here is derived from an EMBL/GenBank/DDBJ whole genome shotgun (WGS) entry which is preliminary data.</text>
</comment>
<dbReference type="OrthoDB" id="9816564at2"/>